<proteinExistence type="predicted"/>
<evidence type="ECO:0000256" key="1">
    <source>
        <dbReference type="SAM" id="SignalP"/>
    </source>
</evidence>
<evidence type="ECO:0000313" key="3">
    <source>
        <dbReference type="Proteomes" id="UP000033047"/>
    </source>
</evidence>
<dbReference type="Proteomes" id="UP000033047">
    <property type="component" value="Unassembled WGS sequence"/>
</dbReference>
<organism evidence="2 3">
    <name type="scientific">Parabacteroides goldsteinii DSM 19448 = WAL 12034</name>
    <dbReference type="NCBI Taxonomy" id="927665"/>
    <lineage>
        <taxon>Bacteria</taxon>
        <taxon>Pseudomonadati</taxon>
        <taxon>Bacteroidota</taxon>
        <taxon>Bacteroidia</taxon>
        <taxon>Bacteroidales</taxon>
        <taxon>Tannerellaceae</taxon>
        <taxon>Parabacteroides</taxon>
    </lineage>
</organism>
<name>A0A0F5JEL1_9BACT</name>
<dbReference type="Pfam" id="PF11589">
    <property type="entry name" value="DUF3244"/>
    <property type="match status" value="1"/>
</dbReference>
<dbReference type="EMBL" id="AQHV01000011">
    <property type="protein sequence ID" value="KKB55902.1"/>
    <property type="molecule type" value="Genomic_DNA"/>
</dbReference>
<keyword evidence="1" id="KW-0732">Signal</keyword>
<sequence length="142" mass="16026">MKKIFKKLTWAICVFFVFSSLLLQSVSAKGNNSVSFYGRWEEGARSISSSIPISAFVNDGVLSIHSSTQRSDITICILKDGKVLYEKMIPASKTDCVTIDLSEFEPGTYTVGLKNQWDDCLWGEFYANYDKKWSYDQNCIGC</sequence>
<dbReference type="Gene3D" id="2.60.40.3080">
    <property type="match status" value="1"/>
</dbReference>
<dbReference type="AlphaFoldDB" id="A0A0F5JEL1"/>
<evidence type="ECO:0000313" key="2">
    <source>
        <dbReference type="EMBL" id="KKB55902.1"/>
    </source>
</evidence>
<dbReference type="InterPro" id="IPR021638">
    <property type="entry name" value="DUF3244"/>
</dbReference>
<protein>
    <recommendedName>
        <fullName evidence="4">DUF3244 domain-containing protein</fullName>
    </recommendedName>
</protein>
<feature type="chain" id="PRO_5002490183" description="DUF3244 domain-containing protein" evidence="1">
    <location>
        <begin position="29"/>
        <end position="142"/>
    </location>
</feature>
<dbReference type="STRING" id="927665.HMPREF1535_01874"/>
<dbReference type="PATRIC" id="fig|927665.4.peg.1916"/>
<accession>A0A0F5JEL1</accession>
<reference evidence="2 3" key="1">
    <citation type="submission" date="2013-04" db="EMBL/GenBank/DDBJ databases">
        <title>The Genome Sequence of Parabacteroides goldsteinii DSM 19448.</title>
        <authorList>
            <consortium name="The Broad Institute Genomics Platform"/>
            <person name="Earl A."/>
            <person name="Ward D."/>
            <person name="Feldgarden M."/>
            <person name="Gevers D."/>
            <person name="Martens E."/>
            <person name="Sakamoto M."/>
            <person name="Benno Y."/>
            <person name="Song Y."/>
            <person name="Liu C."/>
            <person name="Lee J."/>
            <person name="Bolanos M."/>
            <person name="Vaisanen M.L."/>
            <person name="Finegold S.M."/>
            <person name="Walker B."/>
            <person name="Young S."/>
            <person name="Zeng Q."/>
            <person name="Gargeya S."/>
            <person name="Fitzgerald M."/>
            <person name="Haas B."/>
            <person name="Abouelleil A."/>
            <person name="Allen A.W."/>
            <person name="Alvarado L."/>
            <person name="Arachchi H.M."/>
            <person name="Berlin A.M."/>
            <person name="Chapman S.B."/>
            <person name="Gainer-Dewar J."/>
            <person name="Goldberg J."/>
            <person name="Griggs A."/>
            <person name="Gujja S."/>
            <person name="Hansen M."/>
            <person name="Howarth C."/>
            <person name="Imamovic A."/>
            <person name="Ireland A."/>
            <person name="Larimer J."/>
            <person name="McCowan C."/>
            <person name="Murphy C."/>
            <person name="Pearson M."/>
            <person name="Poon T.W."/>
            <person name="Priest M."/>
            <person name="Roberts A."/>
            <person name="Saif S."/>
            <person name="Shea T."/>
            <person name="Sisk P."/>
            <person name="Sykes S."/>
            <person name="Wortman J."/>
            <person name="Nusbaum C."/>
            <person name="Birren B."/>
        </authorList>
    </citation>
    <scope>NUCLEOTIDE SEQUENCE [LARGE SCALE GENOMIC DNA]</scope>
    <source>
        <strain evidence="2 3">DSM 19448</strain>
    </source>
</reference>
<evidence type="ECO:0008006" key="4">
    <source>
        <dbReference type="Google" id="ProtNLM"/>
    </source>
</evidence>
<dbReference type="RefSeq" id="WP_010801074.1">
    <property type="nucleotide sequence ID" value="NZ_KQ033912.1"/>
</dbReference>
<comment type="caution">
    <text evidence="2">The sequence shown here is derived from an EMBL/GenBank/DDBJ whole genome shotgun (WGS) entry which is preliminary data.</text>
</comment>
<dbReference type="HOGENOM" id="CLU_139598_0_0_10"/>
<gene>
    <name evidence="2" type="ORF">HMPREF1535_01874</name>
</gene>
<feature type="signal peptide" evidence="1">
    <location>
        <begin position="1"/>
        <end position="28"/>
    </location>
</feature>